<evidence type="ECO:0000313" key="3">
    <source>
        <dbReference type="Proteomes" id="UP000031366"/>
    </source>
</evidence>
<evidence type="ECO:0000313" key="2">
    <source>
        <dbReference type="EMBL" id="KIE47446.1"/>
    </source>
</evidence>
<accession>A0A0C1RAJ6</accession>
<dbReference type="RefSeq" id="WP_039631553.1">
    <property type="nucleotide sequence ID" value="NZ_AYSO01000014.1"/>
</dbReference>
<dbReference type="EMBL" id="AYSO01000014">
    <property type="protein sequence ID" value="KIE47446.1"/>
    <property type="molecule type" value="Genomic_DNA"/>
</dbReference>
<keyword evidence="1" id="KW-0812">Transmembrane</keyword>
<evidence type="ECO:0000256" key="1">
    <source>
        <dbReference type="SAM" id="Phobius"/>
    </source>
</evidence>
<reference evidence="2 3" key="1">
    <citation type="journal article" date="2015" name="Infect. Genet. Evol.">
        <title>Genomic sequences of six botulinum neurotoxin-producing strains representing three clostridial species illustrate the mobility and diversity of botulinum neurotoxin genes.</title>
        <authorList>
            <person name="Smith T.J."/>
            <person name="Hill K.K."/>
            <person name="Xie G."/>
            <person name="Foley B.T."/>
            <person name="Williamson C.H."/>
            <person name="Foster J.T."/>
            <person name="Johnson S.L."/>
            <person name="Chertkov O."/>
            <person name="Teshima H."/>
            <person name="Gibbons H.S."/>
            <person name="Johnsky L.A."/>
            <person name="Karavis M.A."/>
            <person name="Smith L.A."/>
        </authorList>
    </citation>
    <scope>NUCLEOTIDE SEQUENCE [LARGE SCALE GENOMIC DNA]</scope>
    <source>
        <strain evidence="2 3">CDC 2741</strain>
    </source>
</reference>
<gene>
    <name evidence="2" type="ORF">U732_3106</name>
</gene>
<protein>
    <submittedName>
        <fullName evidence="2">Putative membrane protein</fullName>
    </submittedName>
</protein>
<comment type="caution">
    <text evidence="2">The sequence shown here is derived from an EMBL/GenBank/DDBJ whole genome shotgun (WGS) entry which is preliminary data.</text>
</comment>
<feature type="transmembrane region" description="Helical" evidence="1">
    <location>
        <begin position="81"/>
        <end position="103"/>
    </location>
</feature>
<name>A0A0C1RAJ6_9CLOT</name>
<keyword evidence="1" id="KW-1133">Transmembrane helix</keyword>
<proteinExistence type="predicted"/>
<keyword evidence="3" id="KW-1185">Reference proteome</keyword>
<dbReference type="Proteomes" id="UP000031366">
    <property type="component" value="Unassembled WGS sequence"/>
</dbReference>
<dbReference type="OrthoDB" id="1955310at2"/>
<dbReference type="AlphaFoldDB" id="A0A0C1RAJ6"/>
<feature type="transmembrane region" description="Helical" evidence="1">
    <location>
        <begin position="40"/>
        <end position="69"/>
    </location>
</feature>
<feature type="transmembrane region" description="Helical" evidence="1">
    <location>
        <begin position="7"/>
        <end position="28"/>
    </location>
</feature>
<organism evidence="2 3">
    <name type="scientific">Clostridium argentinense CDC 2741</name>
    <dbReference type="NCBI Taxonomy" id="1418104"/>
    <lineage>
        <taxon>Bacteria</taxon>
        <taxon>Bacillati</taxon>
        <taxon>Bacillota</taxon>
        <taxon>Clostridia</taxon>
        <taxon>Eubacteriales</taxon>
        <taxon>Clostridiaceae</taxon>
        <taxon>Clostridium</taxon>
    </lineage>
</organism>
<sequence>MKVKRSKILLVSAILGLLYSIYIISYFSNGIFGSKGSTEVLGAAIATAVVTPHIILVVLATIFNWIAYFSNKRGFALTGGILYAVGGAIFIMYIIFVIPSMILSFVGYAKLKKIIEINNSITIEDKK</sequence>
<keyword evidence="1" id="KW-0472">Membrane</keyword>